<name>A0A395N2R5_9HYPO</name>
<dbReference type="Pfam" id="PF06985">
    <property type="entry name" value="HET"/>
    <property type="match status" value="1"/>
</dbReference>
<gene>
    <name evidence="2" type="ORF">FIE12Z_1904</name>
</gene>
<dbReference type="STRING" id="2594813.A0A395N2R5"/>
<sequence>MGDNAESISLTHCPTCLLFRIRDTSQKAVLRPWGESRPSDPDPAESELLSYSRPFELDEATHPTLSYQAAAEFFHGDSSWHLGGDASICSLCDHWVNGLYTNEWGQKQEPIARITLGTFKDLEARAECCVCRFLCETISQSSFELDDMRTLALELRGCTAESHGFRATAVILYKDVEDFPHTTRIGTMECPQFTVLDKIDIKLDFATPEANWDRLRLWYSGLPSATDGPSNTADGNCSVNTPLPNGFCLINVPEARLVETDGVNVPKYAALSYVWGKSDEEIITTKENFESLKVSGRFREKDVPVLFQDAFQVCSQVGIDHFWIDRICVVQDDEKRKSAQLEAMGQIYSRSSFTIVSSEPEYINQGLPGVSQPREPPVRLCVGDKVLIPHSPGRPQDSTWRTRGWTYQEGLLSENVMLFGQSRVYMYSRGCEGAHVEAFGRYEIGKADYICASLVPEDQQYSDQVKEYSKRILTFGSDKINAFMGVLNSFGEHQFGLPNDIIDQAMLWHYRYEPALSGPKFPGHEFPSWSWASTVGPIEYRHLPTEHRPLFSVATWAIVQFDQSSNQPMVKMLDGLRPGKQSEAQQHLLTIRSHLSPFEAQSGYDPVAVVMAANLCERYRLIHGAFGDYIYGDASKSSTTAYENNLAGFSRWKIVFQYLKDLRGVLGSRDKVVLHLLMSSMPFKKAPWFKSLGQSIAQIPEKARVDTFLRLAKPSLPNLLGNLTTAELEAASQPGRIVVHAPKIAAQVKYTKAWPN</sequence>
<organism evidence="2 3">
    <name type="scientific">Fusarium flagelliforme</name>
    <dbReference type="NCBI Taxonomy" id="2675880"/>
    <lineage>
        <taxon>Eukaryota</taxon>
        <taxon>Fungi</taxon>
        <taxon>Dikarya</taxon>
        <taxon>Ascomycota</taxon>
        <taxon>Pezizomycotina</taxon>
        <taxon>Sordariomycetes</taxon>
        <taxon>Hypocreomycetidae</taxon>
        <taxon>Hypocreales</taxon>
        <taxon>Nectriaceae</taxon>
        <taxon>Fusarium</taxon>
        <taxon>Fusarium incarnatum-equiseti species complex</taxon>
    </lineage>
</organism>
<dbReference type="OrthoDB" id="5095517at2759"/>
<dbReference type="PANTHER" id="PTHR33112">
    <property type="entry name" value="DOMAIN PROTEIN, PUTATIVE-RELATED"/>
    <property type="match status" value="1"/>
</dbReference>
<dbReference type="EMBL" id="PXXK01000036">
    <property type="protein sequence ID" value="RFN53869.1"/>
    <property type="molecule type" value="Genomic_DNA"/>
</dbReference>
<dbReference type="Proteomes" id="UP000265631">
    <property type="component" value="Unassembled WGS sequence"/>
</dbReference>
<keyword evidence="3" id="KW-1185">Reference proteome</keyword>
<accession>A0A395N2R5</accession>
<dbReference type="InterPro" id="IPR010730">
    <property type="entry name" value="HET"/>
</dbReference>
<dbReference type="PANTHER" id="PTHR33112:SF16">
    <property type="entry name" value="HETEROKARYON INCOMPATIBILITY DOMAIN-CONTAINING PROTEIN"/>
    <property type="match status" value="1"/>
</dbReference>
<reference evidence="2 3" key="1">
    <citation type="journal article" date="2018" name="PLoS Pathog.">
        <title>Evolution of structural diversity of trichothecenes, a family of toxins produced by plant pathogenic and entomopathogenic fungi.</title>
        <authorList>
            <person name="Proctor R.H."/>
            <person name="McCormick S.P."/>
            <person name="Kim H.S."/>
            <person name="Cardoza R.E."/>
            <person name="Stanley A.M."/>
            <person name="Lindo L."/>
            <person name="Kelly A."/>
            <person name="Brown D.W."/>
            <person name="Lee T."/>
            <person name="Vaughan M.M."/>
            <person name="Alexander N.J."/>
            <person name="Busman M."/>
            <person name="Gutierrez S."/>
        </authorList>
    </citation>
    <scope>NUCLEOTIDE SEQUENCE [LARGE SCALE GENOMIC DNA]</scope>
    <source>
        <strain evidence="2 3">NRRL 13405</strain>
    </source>
</reference>
<comment type="caution">
    <text evidence="2">The sequence shown here is derived from an EMBL/GenBank/DDBJ whole genome shotgun (WGS) entry which is preliminary data.</text>
</comment>
<proteinExistence type="predicted"/>
<protein>
    <submittedName>
        <fullName evidence="2">Vegetative incompatibility protein het-e-1</fullName>
    </submittedName>
</protein>
<feature type="domain" description="Heterokaryon incompatibility" evidence="1">
    <location>
        <begin position="268"/>
        <end position="409"/>
    </location>
</feature>
<evidence type="ECO:0000259" key="1">
    <source>
        <dbReference type="Pfam" id="PF06985"/>
    </source>
</evidence>
<evidence type="ECO:0000313" key="3">
    <source>
        <dbReference type="Proteomes" id="UP000265631"/>
    </source>
</evidence>
<evidence type="ECO:0000313" key="2">
    <source>
        <dbReference type="EMBL" id="RFN53869.1"/>
    </source>
</evidence>
<dbReference type="AlphaFoldDB" id="A0A395N2R5"/>